<dbReference type="Proteomes" id="UP000824120">
    <property type="component" value="Chromosome 3"/>
</dbReference>
<feature type="transmembrane region" description="Helical" evidence="6">
    <location>
        <begin position="108"/>
        <end position="127"/>
    </location>
</feature>
<dbReference type="PANTHER" id="PTHR21576:SF44">
    <property type="entry name" value="MAJOR FACILITATOR SUPERFAMILY PROTEIN"/>
    <property type="match status" value="1"/>
</dbReference>
<dbReference type="EMBL" id="JACXVP010000003">
    <property type="protein sequence ID" value="KAG5617877.1"/>
    <property type="molecule type" value="Genomic_DNA"/>
</dbReference>
<gene>
    <name evidence="9" type="ORF">H5410_017701</name>
</gene>
<feature type="transmembrane region" description="Helical" evidence="6">
    <location>
        <begin position="16"/>
        <end position="41"/>
    </location>
</feature>
<dbReference type="InterPro" id="IPR056555">
    <property type="entry name" value="NFD4_C"/>
</dbReference>
<feature type="transmembrane region" description="Helical" evidence="6">
    <location>
        <begin position="428"/>
        <end position="454"/>
    </location>
</feature>
<evidence type="ECO:0000256" key="2">
    <source>
        <dbReference type="ARBA" id="ARBA00022692"/>
    </source>
</evidence>
<dbReference type="GO" id="GO:0016020">
    <property type="term" value="C:membrane"/>
    <property type="evidence" value="ECO:0007669"/>
    <property type="project" value="UniProtKB-SubCell"/>
</dbReference>
<dbReference type="Pfam" id="PF23262">
    <property type="entry name" value="NFD4_C"/>
    <property type="match status" value="2"/>
</dbReference>
<feature type="transmembrane region" description="Helical" evidence="6">
    <location>
        <begin position="395"/>
        <end position="416"/>
    </location>
</feature>
<feature type="transmembrane region" description="Helical" evidence="6">
    <location>
        <begin position="586"/>
        <end position="611"/>
    </location>
</feature>
<feature type="transmembrane region" description="Helical" evidence="6">
    <location>
        <begin position="214"/>
        <end position="232"/>
    </location>
</feature>
<evidence type="ECO:0000256" key="1">
    <source>
        <dbReference type="ARBA" id="ARBA00004141"/>
    </source>
</evidence>
<evidence type="ECO:0008006" key="11">
    <source>
        <dbReference type="Google" id="ProtNLM"/>
    </source>
</evidence>
<protein>
    <recommendedName>
        <fullName evidence="11">Nodulin-like domain-containing protein</fullName>
    </recommendedName>
</protein>
<dbReference type="SUPFAM" id="SSF103473">
    <property type="entry name" value="MFS general substrate transporter"/>
    <property type="match status" value="3"/>
</dbReference>
<keyword evidence="10" id="KW-1185">Reference proteome</keyword>
<evidence type="ECO:0000256" key="3">
    <source>
        <dbReference type="ARBA" id="ARBA00022989"/>
    </source>
</evidence>
<feature type="transmembrane region" description="Helical" evidence="6">
    <location>
        <begin position="656"/>
        <end position="679"/>
    </location>
</feature>
<feature type="domain" description="Nodulin-like" evidence="7">
    <location>
        <begin position="427"/>
        <end position="674"/>
    </location>
</feature>
<comment type="caution">
    <text evidence="9">The sequence shown here is derived from an EMBL/GenBank/DDBJ whole genome shotgun (WGS) entry which is preliminary data.</text>
</comment>
<evidence type="ECO:0000259" key="8">
    <source>
        <dbReference type="Pfam" id="PF23262"/>
    </source>
</evidence>
<proteinExistence type="inferred from homology"/>
<organism evidence="9 10">
    <name type="scientific">Solanum commersonii</name>
    <name type="common">Commerson's wild potato</name>
    <name type="synonym">Commerson's nightshade</name>
    <dbReference type="NCBI Taxonomy" id="4109"/>
    <lineage>
        <taxon>Eukaryota</taxon>
        <taxon>Viridiplantae</taxon>
        <taxon>Streptophyta</taxon>
        <taxon>Embryophyta</taxon>
        <taxon>Tracheophyta</taxon>
        <taxon>Spermatophyta</taxon>
        <taxon>Magnoliopsida</taxon>
        <taxon>eudicotyledons</taxon>
        <taxon>Gunneridae</taxon>
        <taxon>Pentapetalae</taxon>
        <taxon>asterids</taxon>
        <taxon>lamiids</taxon>
        <taxon>Solanales</taxon>
        <taxon>Solanaceae</taxon>
        <taxon>Solanoideae</taxon>
        <taxon>Solaneae</taxon>
        <taxon>Solanum</taxon>
    </lineage>
</organism>
<feature type="transmembrane region" description="Helical" evidence="6">
    <location>
        <begin position="762"/>
        <end position="788"/>
    </location>
</feature>
<feature type="transmembrane region" description="Helical" evidence="6">
    <location>
        <begin position="899"/>
        <end position="923"/>
    </location>
</feature>
<feature type="transmembrane region" description="Helical" evidence="6">
    <location>
        <begin position="175"/>
        <end position="194"/>
    </location>
</feature>
<dbReference type="OrthoDB" id="410267at2759"/>
<feature type="transmembrane region" description="Helical" evidence="6">
    <location>
        <begin position="561"/>
        <end position="580"/>
    </location>
</feature>
<feature type="domain" description="NFD4 C-terminal" evidence="8">
    <location>
        <begin position="356"/>
        <end position="411"/>
    </location>
</feature>
<keyword evidence="2 6" id="KW-0812">Transmembrane</keyword>
<evidence type="ECO:0000313" key="9">
    <source>
        <dbReference type="EMBL" id="KAG5617877.1"/>
    </source>
</evidence>
<keyword evidence="3 6" id="KW-1133">Transmembrane helix</keyword>
<feature type="transmembrane region" description="Helical" evidence="6">
    <location>
        <begin position="361"/>
        <end position="383"/>
    </location>
</feature>
<dbReference type="CDD" id="cd17354">
    <property type="entry name" value="MFS_Mch1p_like"/>
    <property type="match status" value="1"/>
</dbReference>
<feature type="transmembrane region" description="Helical" evidence="6">
    <location>
        <begin position="147"/>
        <end position="168"/>
    </location>
</feature>
<feature type="transmembrane region" description="Helical" evidence="6">
    <location>
        <begin position="840"/>
        <end position="859"/>
    </location>
</feature>
<accession>A0A9J5ZZX3</accession>
<dbReference type="Pfam" id="PF06813">
    <property type="entry name" value="Nodulin-like"/>
    <property type="match status" value="2"/>
</dbReference>
<dbReference type="AlphaFoldDB" id="A0A9J5ZZX3"/>
<evidence type="ECO:0000313" key="10">
    <source>
        <dbReference type="Proteomes" id="UP000824120"/>
    </source>
</evidence>
<dbReference type="Gene3D" id="1.20.1250.20">
    <property type="entry name" value="MFS general substrate transporter like domains"/>
    <property type="match status" value="1"/>
</dbReference>
<evidence type="ECO:0000256" key="6">
    <source>
        <dbReference type="SAM" id="Phobius"/>
    </source>
</evidence>
<dbReference type="InterPro" id="IPR036259">
    <property type="entry name" value="MFS_trans_sf"/>
</dbReference>
<sequence length="999" mass="109303">MVQFSEKFRGFLNDRWLVFVASMWVQSCSGIGYLFGSISPVIKSGMGYNQRQIALLGVAKDLGDAIGFLAGILCEVLPISAVLFIGVVQNFVGYGVVWLIVAHKLPALPLWVLCVLIFIGTNGETYFNTGALVSCVQNFPKSRGPIVGILKGFAGLSGAILTQVYAMFNFPDQASLVFMVAVGPSIVITAVMFLVRPVGGHEQVRPSDHSSFLFIYSICVILAAYLLAVLLLQDLSSLNENVVIFLTIVLLILIVLPIIIPIFLVFFSEPRPVLEESLLPEPEKQESSRMGSFILSLSEVEDERSSEEDTLPSSERQKRIAHLQAKLYQAAAEGAVRVKRRKGPRRGEDFTLLQALVKADFWLIFLSLVLASGSGLTVIDNLGQMSQSLGYSNTHIFVSMISIWNFLGRVAGGYFSENIVKGFLNDRWLVFVASMWVQSCSGIGYLFGSISPVIKSGMGYNQRQIALLGVAKDLGGAIGFLAGILCEVLPIWAILFIGVVQNFVGYGVVWLIVAHKLLALPLWVLCVLIFIGANGETYFNTGALVSCVQNFPKSRGPIVGILKGFAALSGAILTQVYAMFNFPDQASLVFMVAVGPSIVITAVMFLVRPVGGHEQVRPSDHSSFLFIYSICVILAAYLLAVLLLQDLSSLNENVVIFLTIVLLILIVLPIIIPIFLVFFSEPRPVLEESLLPEPEKQESSSMGSFILRLSEVEDERSSEEDTLPSSERQKRIAHLQAKLYQAAAEGAVRVKRRKGPRRGEEFTLLQALVKADFWLIFLSLVLASGSGLTVIDNLGQMSQSLGYSNTHIFVSMISIWNFLGRVAGGYFSENIVKYYAYPRPVAMAAVQVVMAFALFFYAMGWPGSIYVVSVLIGLCYGAHWAIVPAAVSELFGLKSFGALYNFLTLASPAGSLIFSGVIASGIYDYQAKQQHEHRIQSSRLGLGVPLIIKDDFLTCYGSICYSLTMGIMSGLCIIAFILSMIVVHRTKRVYAQLYGKPLA</sequence>
<feature type="transmembrane region" description="Helical" evidence="6">
    <location>
        <begin position="623"/>
        <end position="644"/>
    </location>
</feature>
<keyword evidence="4 6" id="KW-0472">Membrane</keyword>
<name>A0A9J5ZZX3_SOLCO</name>
<evidence type="ECO:0000259" key="7">
    <source>
        <dbReference type="Pfam" id="PF06813"/>
    </source>
</evidence>
<feature type="transmembrane region" description="Helical" evidence="6">
    <location>
        <begin position="865"/>
        <end position="887"/>
    </location>
</feature>
<dbReference type="PANTHER" id="PTHR21576">
    <property type="entry name" value="UNCHARACTERIZED NODULIN-LIKE PROTEIN"/>
    <property type="match status" value="1"/>
</dbReference>
<dbReference type="PROSITE" id="PS51257">
    <property type="entry name" value="PROKAR_LIPOPROTEIN"/>
    <property type="match status" value="1"/>
</dbReference>
<dbReference type="InterPro" id="IPR010658">
    <property type="entry name" value="Nodulin-like"/>
</dbReference>
<feature type="transmembrane region" description="Helical" evidence="6">
    <location>
        <begin position="244"/>
        <end position="267"/>
    </location>
</feature>
<feature type="domain" description="Nodulin-like" evidence="7">
    <location>
        <begin position="15"/>
        <end position="262"/>
    </location>
</feature>
<feature type="domain" description="NFD4 C-terminal" evidence="8">
    <location>
        <begin position="766"/>
        <end position="988"/>
    </location>
</feature>
<evidence type="ECO:0000256" key="5">
    <source>
        <dbReference type="ARBA" id="ARBA00044504"/>
    </source>
</evidence>
<comment type="similarity">
    <text evidence="5">Belongs to the major facilitator superfamily. Phosphate:H(+) symporter (TC 2.A.1.9) family.</text>
</comment>
<feature type="transmembrane region" description="Helical" evidence="6">
    <location>
        <begin position="503"/>
        <end position="531"/>
    </location>
</feature>
<reference evidence="9 10" key="1">
    <citation type="submission" date="2020-09" db="EMBL/GenBank/DDBJ databases">
        <title>De no assembly of potato wild relative species, Solanum commersonii.</title>
        <authorList>
            <person name="Cho K."/>
        </authorList>
    </citation>
    <scope>NUCLEOTIDE SEQUENCE [LARGE SCALE GENOMIC DNA]</scope>
    <source>
        <strain evidence="9">LZ3.2</strain>
        <tissue evidence="9">Leaf</tissue>
    </source>
</reference>
<feature type="transmembrane region" description="Helical" evidence="6">
    <location>
        <begin position="961"/>
        <end position="983"/>
    </location>
</feature>
<feature type="transmembrane region" description="Helical" evidence="6">
    <location>
        <begin position="808"/>
        <end position="828"/>
    </location>
</feature>
<evidence type="ECO:0000256" key="4">
    <source>
        <dbReference type="ARBA" id="ARBA00023136"/>
    </source>
</evidence>
<comment type="subcellular location">
    <subcellularLocation>
        <location evidence="1">Membrane</location>
        <topology evidence="1">Multi-pass membrane protein</topology>
    </subcellularLocation>
</comment>